<feature type="region of interest" description="Disordered" evidence="1">
    <location>
        <begin position="353"/>
        <end position="400"/>
    </location>
</feature>
<feature type="domain" description="Flagellar hook-length control protein-like C-terminal" evidence="2">
    <location>
        <begin position="287"/>
        <end position="360"/>
    </location>
</feature>
<dbReference type="Pfam" id="PF02120">
    <property type="entry name" value="Flg_hook"/>
    <property type="match status" value="1"/>
</dbReference>
<organism evidence="3 4">
    <name type="scientific">Geomicrobium sediminis</name>
    <dbReference type="NCBI Taxonomy" id="1347788"/>
    <lineage>
        <taxon>Bacteria</taxon>
        <taxon>Bacillati</taxon>
        <taxon>Bacillota</taxon>
        <taxon>Bacilli</taxon>
        <taxon>Bacillales</taxon>
        <taxon>Geomicrobium</taxon>
    </lineage>
</organism>
<feature type="compositionally biased region" description="Basic and acidic residues" evidence="1">
    <location>
        <begin position="366"/>
        <end position="377"/>
    </location>
</feature>
<proteinExistence type="predicted"/>
<evidence type="ECO:0000256" key="1">
    <source>
        <dbReference type="SAM" id="MobiDB-lite"/>
    </source>
</evidence>
<name>A0ABS2PB41_9BACL</name>
<dbReference type="RefSeq" id="WP_204696909.1">
    <property type="nucleotide sequence ID" value="NZ_JAFBEC010000004.1"/>
</dbReference>
<dbReference type="EMBL" id="JAFBEC010000004">
    <property type="protein sequence ID" value="MBM7632595.1"/>
    <property type="molecule type" value="Genomic_DNA"/>
</dbReference>
<feature type="compositionally biased region" description="Basic and acidic residues" evidence="1">
    <location>
        <begin position="17"/>
        <end position="29"/>
    </location>
</feature>
<protein>
    <submittedName>
        <fullName evidence="3">Flagellar hook-length control protein FliK</fullName>
    </submittedName>
</protein>
<keyword evidence="3" id="KW-0969">Cilium</keyword>
<feature type="compositionally biased region" description="Basic and acidic residues" evidence="1">
    <location>
        <begin position="391"/>
        <end position="400"/>
    </location>
</feature>
<feature type="region of interest" description="Disordered" evidence="1">
    <location>
        <begin position="1"/>
        <end position="35"/>
    </location>
</feature>
<sequence length="400" mass="45844">MIASHLLPQMEIPKQSVRVDQKQSDRDTNEQTPFSFEQLLNGFVESRNDQHTKEQDSESLRSLEQVAAFQPLAQLQEADNERMGMPEQRLQIVEQLVQLLEEINPLESEQTEENSLEHVEQLEALLRGVEQLVQAPNRSVPSGESSFTNRVETVAVIERSFRALEERVETFRRLHTEQSVNIEKKVTRVVERLETVLQTVQASLNNPTVEEQQPNRSYTFPSVLPGREQTVMSQPELMMQQTQQRLTATEQHVIQLGQHASNRTVEQQFMKQFQSILAKGHLQRTGAAQTLTVQLRPEHLGKMTVALTIQQGQLEATVTTATKAARDIVEAQLPALRQAFVTQQLQVEKVTIEDAQSQQDEEESNEDHATSKEREQEREETEEGAFLSFEEWLRESMNEE</sequence>
<dbReference type="Proteomes" id="UP000741863">
    <property type="component" value="Unassembled WGS sequence"/>
</dbReference>
<dbReference type="Gene3D" id="3.30.750.140">
    <property type="match status" value="1"/>
</dbReference>
<evidence type="ECO:0000313" key="4">
    <source>
        <dbReference type="Proteomes" id="UP000741863"/>
    </source>
</evidence>
<accession>A0ABS2PB41</accession>
<evidence type="ECO:0000313" key="3">
    <source>
        <dbReference type="EMBL" id="MBM7632595.1"/>
    </source>
</evidence>
<keyword evidence="3" id="KW-0966">Cell projection</keyword>
<comment type="caution">
    <text evidence="3">The sequence shown here is derived from an EMBL/GenBank/DDBJ whole genome shotgun (WGS) entry which is preliminary data.</text>
</comment>
<dbReference type="InterPro" id="IPR038610">
    <property type="entry name" value="FliK-like_C_sf"/>
</dbReference>
<gene>
    <name evidence="3" type="ORF">JOD17_001689</name>
</gene>
<keyword evidence="3" id="KW-0282">Flagellum</keyword>
<evidence type="ECO:0000259" key="2">
    <source>
        <dbReference type="Pfam" id="PF02120"/>
    </source>
</evidence>
<keyword evidence="4" id="KW-1185">Reference proteome</keyword>
<dbReference type="InterPro" id="IPR021136">
    <property type="entry name" value="Flagellar_hook_control-like_C"/>
</dbReference>
<reference evidence="3 4" key="1">
    <citation type="submission" date="2021-01" db="EMBL/GenBank/DDBJ databases">
        <title>Genomic Encyclopedia of Type Strains, Phase IV (KMG-IV): sequencing the most valuable type-strain genomes for metagenomic binning, comparative biology and taxonomic classification.</title>
        <authorList>
            <person name="Goeker M."/>
        </authorList>
    </citation>
    <scope>NUCLEOTIDE SEQUENCE [LARGE SCALE GENOMIC DNA]</scope>
    <source>
        <strain evidence="3 4">DSM 25540</strain>
    </source>
</reference>